<feature type="repeat" description="WD" evidence="1">
    <location>
        <begin position="1215"/>
        <end position="1249"/>
    </location>
</feature>
<dbReference type="InterPro" id="IPR027417">
    <property type="entry name" value="P-loop_NTPase"/>
</dbReference>
<dbReference type="SUPFAM" id="SSF51004">
    <property type="entry name" value="C-terminal (heme d1) domain of cytochrome cd1-nitrite reductase"/>
    <property type="match status" value="1"/>
</dbReference>
<sequence>MSRIFLSHSSVNEIEAVALKHWLADNGWGDEDVFLDVDPERGLSAGERWQEALRKAADRCEAVVFIVSPAWAKSKWCLAEFLLAKNLHKLIFGVVLQEVPIGELPTEMTAEWQLCHLVGKGPAQKICFKHRETTHEVEFLADGLNRLKSGLEKAGLNADFFPWPPKDEPNRAPYRGLEPLDAYDAAVFFGRDVEILRGLDVLRGMRDNNDKKLFVILGASGAGKSSFLRAGLLPRLKRDDRHFYTLPVIRPEREPIFGQHGLASGLQKSHVDLKLPVRNLGNIKTAISKGPIELVSLLQALQQAARSRLLASTDDKSTPTPTLILSIDQAEELFNVDAGKEAKDFLSLIGEVLRADANISQLPIIIIFTIRSDRYEPLQTAPELAGLQSIVYDDLKPMPPDRFREVILGPAKRASIQGGKLEVKADLVNQLLEDCQKGGDPLPLLSLTLAKLYKDYGSDGDLSLDEYEAMGGMAEVVKREAESILSIDPVTRNQQLQYLHSAFIPWLATINPENDQPMRRLAKLSDLPEDSQPLILALADKRLLLTDQRQGQTVVEVAHEALLRQWDTLTKWLQTEREELKDADILERAVQAWEMNGRKSAWLIEGERLTNAEALSTRPGFSKLLLACKEFLSVSRRRENERQEAEAKYQAERVESARRLFKRTAVGAVVAVLFGIGAGFFGINAKKQQTVAEHALGASNVMEATRRYEDGQKGQALAYLARAVRLDPSDTAWRATLTSILLRNGWCPRRAELKGREPTTAASFSPDGTKVVTIAGDEALLWNTAEGKSIGTPLRHRNIVNSAMYSPDGTLVVTASTDRSVRIWDSHTGSQKLDLARHRAPVKSASFTSDGKRIVTRTAEEMRVFNAMTGEEIGSPLPVEYSDEKYFLFRAKDNSIRAWSTEQGSQIGPDISGVSRIYTRLFSADGHRVAIQSSDGIRIINVDTGKDTSPSINPGHLKPEAFGGNGSTLLVSGPKFDAAILDIDRTGKLGQTFSYDMSHDNSYEYSLSPDNPRLSLLVKTYDSNYNKVSSAYFLDTSTWKQTGAPIEHVTLGLPKYCSDGNRAITVSGKKAYLQDSTSGKFLKEPIEHNTVIKSVHFSRDCRLLATIAGSEAHLWDARTGNPIGQSLTHPAEILSASFSPDGTLLMTVSSRGAHLWETKAGAGTGEMVRYGKDADIVKFSPNGNRVVTASGAKMQLWDMQTGALVGEDMAVDGLVASLLFSRDGSRILSVTEEGTARVWNAEKGQALGESFSFPKEYLWSDSFPVFSQNGRVIVLLAERIARIWSLETGKPIGKPLRHNAVITSADFSDDDRFLITTSEDSTAKIWSATTGESLGQPMYHDGYRVSSASFDKKGTRLVTVAEKPISRDGYAEYERRIVRVWLTESARPLGEPITHEEEITSASLSPDGNHILIASGMSARILDAVTAAPIGEPLVHDADVIAARFSPDGTRILTVSGQKAILWDAQRTTRIGEPMLAPETLSDAYFLLDGQRIITISGNDEDISSNRRARLWDVPTGTADDAPLLASIAEAISGYSVSEFGSLYPVPDASARLALLRQSLGTKVSEESSAHALVRWLLSDPWERTVAPLAQLTVAEYVKNIVNAAHADKSHEGAESDPTNNQSQDSVVADEEKELAAMDKLYPGYPGLSSTELLRKKIPDQKTDTDARQE</sequence>
<dbReference type="SUPFAM" id="SSF50998">
    <property type="entry name" value="Quinoprotein alcohol dehydrogenase-like"/>
    <property type="match status" value="2"/>
</dbReference>
<dbReference type="Gene3D" id="3.40.50.10140">
    <property type="entry name" value="Toll/interleukin-1 receptor homology (TIR) domain"/>
    <property type="match status" value="1"/>
</dbReference>
<dbReference type="InterPro" id="IPR011659">
    <property type="entry name" value="WD40"/>
</dbReference>
<dbReference type="InterPro" id="IPR015943">
    <property type="entry name" value="WD40/YVTN_repeat-like_dom_sf"/>
</dbReference>
<reference evidence="4 5" key="1">
    <citation type="submission" date="2018-02" db="EMBL/GenBank/DDBJ databases">
        <title>Subsurface microbial communities from deep shales in Ohio and West Virginia, USA.</title>
        <authorList>
            <person name="Wrighton K."/>
        </authorList>
    </citation>
    <scope>NUCLEOTIDE SEQUENCE [LARGE SCALE GENOMIC DNA]</scope>
    <source>
        <strain evidence="4 5">OWC-DMM</strain>
    </source>
</reference>
<dbReference type="Pfam" id="PF20703">
    <property type="entry name" value="nSTAND1"/>
    <property type="match status" value="1"/>
</dbReference>
<dbReference type="SMART" id="SM00320">
    <property type="entry name" value="WD40"/>
    <property type="match status" value="10"/>
</dbReference>
<dbReference type="InterPro" id="IPR001680">
    <property type="entry name" value="WD40_rpt"/>
</dbReference>
<evidence type="ECO:0000313" key="4">
    <source>
        <dbReference type="EMBL" id="PPK73910.1"/>
    </source>
</evidence>
<feature type="domain" description="TIR" evidence="3">
    <location>
        <begin position="1"/>
        <end position="151"/>
    </location>
</feature>
<protein>
    <submittedName>
        <fullName evidence="4">WD40 repeat protein</fullName>
    </submittedName>
</protein>
<evidence type="ECO:0000256" key="2">
    <source>
        <dbReference type="SAM" id="MobiDB-lite"/>
    </source>
</evidence>
<accession>A0A2S6H914</accession>
<evidence type="ECO:0000256" key="1">
    <source>
        <dbReference type="PROSITE-ProRule" id="PRU00221"/>
    </source>
</evidence>
<dbReference type="PANTHER" id="PTHR19879:SF9">
    <property type="entry name" value="TRANSCRIPTION INITIATION FACTOR TFIID SUBUNIT 5"/>
    <property type="match status" value="1"/>
</dbReference>
<dbReference type="PANTHER" id="PTHR19879">
    <property type="entry name" value="TRANSCRIPTION INITIATION FACTOR TFIID"/>
    <property type="match status" value="1"/>
</dbReference>
<dbReference type="EMBL" id="PTIZ01000013">
    <property type="protein sequence ID" value="PPK73910.1"/>
    <property type="molecule type" value="Genomic_DNA"/>
</dbReference>
<dbReference type="SUPFAM" id="SSF52200">
    <property type="entry name" value="Toll/Interleukin receptor TIR domain"/>
    <property type="match status" value="1"/>
</dbReference>
<feature type="repeat" description="WD" evidence="1">
    <location>
        <begin position="793"/>
        <end position="834"/>
    </location>
</feature>
<dbReference type="Pfam" id="PF13676">
    <property type="entry name" value="TIR_2"/>
    <property type="match status" value="1"/>
</dbReference>
<feature type="compositionally biased region" description="Basic and acidic residues" evidence="2">
    <location>
        <begin position="1653"/>
        <end position="1670"/>
    </location>
</feature>
<dbReference type="GO" id="GO:0007165">
    <property type="term" value="P:signal transduction"/>
    <property type="evidence" value="ECO:0007669"/>
    <property type="project" value="InterPro"/>
</dbReference>
<gene>
    <name evidence="4" type="ORF">B0F87_11321</name>
</gene>
<evidence type="ECO:0000313" key="5">
    <source>
        <dbReference type="Proteomes" id="UP000240010"/>
    </source>
</evidence>
<feature type="region of interest" description="Disordered" evidence="2">
    <location>
        <begin position="1609"/>
        <end position="1670"/>
    </location>
</feature>
<dbReference type="PROSITE" id="PS50104">
    <property type="entry name" value="TIR"/>
    <property type="match status" value="1"/>
</dbReference>
<dbReference type="PROSITE" id="PS50082">
    <property type="entry name" value="WD_REPEATS_2"/>
    <property type="match status" value="3"/>
</dbReference>
<comment type="caution">
    <text evidence="4">The sequence shown here is derived from an EMBL/GenBank/DDBJ whole genome shotgun (WGS) entry which is preliminary data.</text>
</comment>
<organism evidence="4 5">
    <name type="scientific">Methylobacter tundripaludum</name>
    <dbReference type="NCBI Taxonomy" id="173365"/>
    <lineage>
        <taxon>Bacteria</taxon>
        <taxon>Pseudomonadati</taxon>
        <taxon>Pseudomonadota</taxon>
        <taxon>Gammaproteobacteria</taxon>
        <taxon>Methylococcales</taxon>
        <taxon>Methylococcaceae</taxon>
        <taxon>Methylobacter</taxon>
    </lineage>
</organism>
<dbReference type="RefSeq" id="WP_104430186.1">
    <property type="nucleotide sequence ID" value="NZ_PTIZ01000013.1"/>
</dbReference>
<dbReference type="Gene3D" id="2.130.10.10">
    <property type="entry name" value="YVTN repeat-like/Quinoprotein amine dehydrogenase"/>
    <property type="match status" value="5"/>
</dbReference>
<proteinExistence type="predicted"/>
<dbReference type="PROSITE" id="PS50294">
    <property type="entry name" value="WD_REPEATS_REGION"/>
    <property type="match status" value="2"/>
</dbReference>
<dbReference type="Proteomes" id="UP000240010">
    <property type="component" value="Unassembled WGS sequence"/>
</dbReference>
<evidence type="ECO:0000259" key="3">
    <source>
        <dbReference type="PROSITE" id="PS50104"/>
    </source>
</evidence>
<feature type="compositionally biased region" description="Polar residues" evidence="2">
    <location>
        <begin position="1617"/>
        <end position="1626"/>
    </location>
</feature>
<keyword evidence="1" id="KW-0853">WD repeat</keyword>
<dbReference type="Pfam" id="PF00400">
    <property type="entry name" value="WD40"/>
    <property type="match status" value="3"/>
</dbReference>
<name>A0A2S6H914_9GAMM</name>
<dbReference type="InterPro" id="IPR011047">
    <property type="entry name" value="Quinoprotein_ADH-like_sf"/>
</dbReference>
<feature type="repeat" description="WD" evidence="1">
    <location>
        <begin position="1295"/>
        <end position="1336"/>
    </location>
</feature>
<dbReference type="InterPro" id="IPR000157">
    <property type="entry name" value="TIR_dom"/>
</dbReference>
<dbReference type="Pfam" id="PF07676">
    <property type="entry name" value="PD40"/>
    <property type="match status" value="1"/>
</dbReference>
<dbReference type="InterPro" id="IPR049052">
    <property type="entry name" value="nSTAND1"/>
</dbReference>
<dbReference type="SUPFAM" id="SSF52540">
    <property type="entry name" value="P-loop containing nucleoside triphosphate hydrolases"/>
    <property type="match status" value="1"/>
</dbReference>
<dbReference type="InterPro" id="IPR035897">
    <property type="entry name" value="Toll_tir_struct_dom_sf"/>
</dbReference>
<dbReference type="InterPro" id="IPR011048">
    <property type="entry name" value="Haem_d1_sf"/>
</dbReference>